<evidence type="ECO:0000256" key="7">
    <source>
        <dbReference type="ARBA" id="ARBA00022989"/>
    </source>
</evidence>
<accession>A0A7W4TIM9</accession>
<keyword evidence="4" id="KW-0716">Sensory transduction</keyword>
<reference evidence="15 16" key="1">
    <citation type="submission" date="2020-08" db="EMBL/GenBank/DDBJ databases">
        <title>The Agave Microbiome: Exploring the role of microbial communities in plant adaptations to desert environments.</title>
        <authorList>
            <person name="Partida-Martinez L.P."/>
        </authorList>
    </citation>
    <scope>NUCLEOTIDE SEQUENCE [LARGE SCALE GENOMIC DNA]</scope>
    <source>
        <strain evidence="15 16">AS2.23</strain>
    </source>
</reference>
<dbReference type="InterPro" id="IPR018229">
    <property type="entry name" value="Rhodopsin_retinal_BS"/>
</dbReference>
<dbReference type="AlphaFoldDB" id="A0A7W4TIM9"/>
<dbReference type="PRINTS" id="PR00251">
    <property type="entry name" value="BACTRLOPSIN"/>
</dbReference>
<evidence type="ECO:0000256" key="11">
    <source>
        <dbReference type="PIRSR" id="PIRSR038142-1"/>
    </source>
</evidence>
<dbReference type="InterPro" id="IPR017402">
    <property type="entry name" value="Proteorhodopsin"/>
</dbReference>
<keyword evidence="7 14" id="KW-1133">Transmembrane helix</keyword>
<organism evidence="15 16">
    <name type="scientific">Kineococcus radiotolerans</name>
    <dbReference type="NCBI Taxonomy" id="131568"/>
    <lineage>
        <taxon>Bacteria</taxon>
        <taxon>Bacillati</taxon>
        <taxon>Actinomycetota</taxon>
        <taxon>Actinomycetes</taxon>
        <taxon>Kineosporiales</taxon>
        <taxon>Kineosporiaceae</taxon>
        <taxon>Kineococcus</taxon>
    </lineage>
</organism>
<keyword evidence="9 14" id="KW-0472">Membrane</keyword>
<dbReference type="Gene3D" id="1.20.1070.10">
    <property type="entry name" value="Rhodopsin 7-helix transmembrane proteins"/>
    <property type="match status" value="1"/>
</dbReference>
<gene>
    <name evidence="15" type="ORF">FHR75_000389</name>
</gene>
<dbReference type="PIRSF" id="PIRSF038142">
    <property type="entry name" value="Rhodopsin_bac_prd"/>
    <property type="match status" value="1"/>
</dbReference>
<comment type="similarity">
    <text evidence="2">Belongs to the archaeal/bacterial/fungal opsin family.</text>
</comment>
<feature type="transmembrane region" description="Helical" evidence="14">
    <location>
        <begin position="104"/>
        <end position="124"/>
    </location>
</feature>
<feature type="transmembrane region" description="Helical" evidence="14">
    <location>
        <begin position="228"/>
        <end position="249"/>
    </location>
</feature>
<dbReference type="SMART" id="SM01021">
    <property type="entry name" value="Bac_rhodopsin"/>
    <property type="match status" value="1"/>
</dbReference>
<evidence type="ECO:0000313" key="15">
    <source>
        <dbReference type="EMBL" id="MBB2899601.1"/>
    </source>
</evidence>
<evidence type="ECO:0000256" key="10">
    <source>
        <dbReference type="ARBA" id="ARBA00023170"/>
    </source>
</evidence>
<dbReference type="GO" id="GO:0007602">
    <property type="term" value="P:phototransduction"/>
    <property type="evidence" value="ECO:0007669"/>
    <property type="project" value="UniProtKB-KW"/>
</dbReference>
<dbReference type="EMBL" id="JACHVY010000001">
    <property type="protein sequence ID" value="MBB2899601.1"/>
    <property type="molecule type" value="Genomic_DNA"/>
</dbReference>
<evidence type="ECO:0000256" key="9">
    <source>
        <dbReference type="ARBA" id="ARBA00023136"/>
    </source>
</evidence>
<evidence type="ECO:0000256" key="14">
    <source>
        <dbReference type="SAM" id="Phobius"/>
    </source>
</evidence>
<name>A0A7W4TIM9_KINRA</name>
<keyword evidence="3" id="KW-0600">Photoreceptor protein</keyword>
<evidence type="ECO:0000256" key="12">
    <source>
        <dbReference type="PIRSR" id="PIRSR038142-50"/>
    </source>
</evidence>
<dbReference type="RefSeq" id="WP_183390203.1">
    <property type="nucleotide sequence ID" value="NZ_JACHVY010000001.1"/>
</dbReference>
<comment type="subcellular location">
    <subcellularLocation>
        <location evidence="1">Membrane</location>
        <topology evidence="1">Multi-pass membrane protein</topology>
    </subcellularLocation>
</comment>
<evidence type="ECO:0000256" key="6">
    <source>
        <dbReference type="ARBA" id="ARBA00022925"/>
    </source>
</evidence>
<feature type="transmembrane region" description="Helical" evidence="14">
    <location>
        <begin position="53"/>
        <end position="74"/>
    </location>
</feature>
<comment type="caution">
    <text evidence="15">The sequence shown here is derived from an EMBL/GenBank/DDBJ whole genome shotgun (WGS) entry which is preliminary data.</text>
</comment>
<reference evidence="15 16" key="2">
    <citation type="submission" date="2020-08" db="EMBL/GenBank/DDBJ databases">
        <authorList>
            <person name="Partida-Martinez L."/>
            <person name="Huntemann M."/>
            <person name="Clum A."/>
            <person name="Wang J."/>
            <person name="Palaniappan K."/>
            <person name="Ritter S."/>
            <person name="Chen I.-M."/>
            <person name="Stamatis D."/>
            <person name="Reddy T."/>
            <person name="O'Malley R."/>
            <person name="Daum C."/>
            <person name="Shapiro N."/>
            <person name="Ivanova N."/>
            <person name="Kyrpides N."/>
            <person name="Woyke T."/>
        </authorList>
    </citation>
    <scope>NUCLEOTIDE SEQUENCE [LARGE SCALE GENOMIC DNA]</scope>
    <source>
        <strain evidence="15 16">AS2.23</strain>
    </source>
</reference>
<evidence type="ECO:0000256" key="8">
    <source>
        <dbReference type="ARBA" id="ARBA00022991"/>
    </source>
</evidence>
<dbReference type="Proteomes" id="UP000533269">
    <property type="component" value="Unassembled WGS sequence"/>
</dbReference>
<dbReference type="SUPFAM" id="SSF81321">
    <property type="entry name" value="Family A G protein-coupled receptor-like"/>
    <property type="match status" value="1"/>
</dbReference>
<dbReference type="Pfam" id="PF01036">
    <property type="entry name" value="Bac_rhodopsin"/>
    <property type="match status" value="1"/>
</dbReference>
<dbReference type="GO" id="GO:0009881">
    <property type="term" value="F:photoreceptor activity"/>
    <property type="evidence" value="ECO:0007669"/>
    <property type="project" value="UniProtKB-KW"/>
</dbReference>
<evidence type="ECO:0000256" key="5">
    <source>
        <dbReference type="ARBA" id="ARBA00022692"/>
    </source>
</evidence>
<dbReference type="GO" id="GO:0016020">
    <property type="term" value="C:membrane"/>
    <property type="evidence" value="ECO:0007669"/>
    <property type="project" value="UniProtKB-SubCell"/>
</dbReference>
<evidence type="ECO:0000256" key="13">
    <source>
        <dbReference type="SAM" id="MobiDB-lite"/>
    </source>
</evidence>
<feature type="site" description="Primary proton donor" evidence="11">
    <location>
        <position position="114"/>
    </location>
</feature>
<keyword evidence="10" id="KW-0675">Receptor</keyword>
<proteinExistence type="inferred from homology"/>
<feature type="transmembrane region" description="Helical" evidence="14">
    <location>
        <begin position="131"/>
        <end position="149"/>
    </location>
</feature>
<sequence>MPAEATTRPELVPLGPGAHDLIHFSLVVAGFALLAHFLRTWHSTGEVSARYRPAVLASLAVTGVAFLSYVYLVLEFDQGYDLREGVYQPNAEALNTLVPRYMDWAVTVPLLMVEFLAVSAVVGAAARRTRFTLVGLAFLMILTGFIGAAVQEDGTSRTALIAWGVVSSAFYAALHVVLIRVLRRSRGAMGTQAYTSYRNATILLLSVWGWYPIAYALQVWFGGQWWTVTIQVGFSAADIAAKVGFGALIHKVAKLRTAEEVEAGSTTHPEEVWISSVRFSEGVQPVLEGVLGPDHHDHHGGRVDPAGDPGHR</sequence>
<feature type="transmembrane region" description="Helical" evidence="14">
    <location>
        <begin position="21"/>
        <end position="41"/>
    </location>
</feature>
<evidence type="ECO:0000256" key="4">
    <source>
        <dbReference type="ARBA" id="ARBA00022606"/>
    </source>
</evidence>
<comment type="PTM">
    <text evidence="12">Contains one covalently linked retinal chromophore.</text>
</comment>
<feature type="modified residue" description="N6-(retinylidene)lysine" evidence="12">
    <location>
        <position position="242"/>
    </location>
</feature>
<feature type="region of interest" description="Disordered" evidence="13">
    <location>
        <begin position="290"/>
        <end position="312"/>
    </location>
</feature>
<evidence type="ECO:0000256" key="2">
    <source>
        <dbReference type="ARBA" id="ARBA00008130"/>
    </source>
</evidence>
<keyword evidence="8 12" id="KW-0157">Chromophore</keyword>
<feature type="transmembrane region" description="Helical" evidence="14">
    <location>
        <begin position="161"/>
        <end position="182"/>
    </location>
</feature>
<dbReference type="PANTHER" id="PTHR28286:SF2">
    <property type="entry name" value="BACTERIORHODOPSIN _OPSIN, NOPA (EUROFUNG)"/>
    <property type="match status" value="1"/>
</dbReference>
<feature type="site" description="Primary proton acceptor" evidence="11">
    <location>
        <position position="103"/>
    </location>
</feature>
<evidence type="ECO:0000313" key="16">
    <source>
        <dbReference type="Proteomes" id="UP000533269"/>
    </source>
</evidence>
<feature type="transmembrane region" description="Helical" evidence="14">
    <location>
        <begin position="202"/>
        <end position="222"/>
    </location>
</feature>
<keyword evidence="5 14" id="KW-0812">Transmembrane</keyword>
<keyword evidence="6 12" id="KW-0681">Retinal protein</keyword>
<evidence type="ECO:0000256" key="3">
    <source>
        <dbReference type="ARBA" id="ARBA00022543"/>
    </source>
</evidence>
<evidence type="ECO:0000256" key="1">
    <source>
        <dbReference type="ARBA" id="ARBA00004141"/>
    </source>
</evidence>
<dbReference type="GO" id="GO:0010461">
    <property type="term" value="F:light-activated monoatomic ion channel activity"/>
    <property type="evidence" value="ECO:0007669"/>
    <property type="project" value="InterPro"/>
</dbReference>
<feature type="compositionally biased region" description="Basic and acidic residues" evidence="13">
    <location>
        <begin position="293"/>
        <end position="302"/>
    </location>
</feature>
<protein>
    <submittedName>
        <fullName evidence="15">Bacteriorhodopsin</fullName>
    </submittedName>
</protein>
<feature type="site" description="Responsible for spectral tuning" evidence="11">
    <location>
        <position position="111"/>
    </location>
</feature>
<dbReference type="PROSITE" id="PS00950">
    <property type="entry name" value="BACTERIAL_OPSIN_1"/>
    <property type="match status" value="1"/>
</dbReference>
<dbReference type="PANTHER" id="PTHR28286">
    <property type="match status" value="1"/>
</dbReference>
<dbReference type="InterPro" id="IPR001425">
    <property type="entry name" value="Arc/bac/fun_rhodopsins"/>
</dbReference>